<keyword evidence="1" id="KW-1133">Transmembrane helix</keyword>
<evidence type="ECO:0000313" key="2">
    <source>
        <dbReference type="EMBL" id="KHE92706.1"/>
    </source>
</evidence>
<dbReference type="PROSITE" id="PS51257">
    <property type="entry name" value="PROKAR_LIPOPROTEIN"/>
    <property type="match status" value="1"/>
</dbReference>
<organism evidence="2 3">
    <name type="scientific">Candidatus Scalindua brodae</name>
    <dbReference type="NCBI Taxonomy" id="237368"/>
    <lineage>
        <taxon>Bacteria</taxon>
        <taxon>Pseudomonadati</taxon>
        <taxon>Planctomycetota</taxon>
        <taxon>Candidatus Brocadiia</taxon>
        <taxon>Candidatus Brocadiales</taxon>
        <taxon>Candidatus Scalinduaceae</taxon>
        <taxon>Candidatus Scalindua</taxon>
    </lineage>
</organism>
<sequence>MKKIWNWLLNENNRKVLSFLGTGIAVIISACWTYFTYFDRVENKDANNKSPMQINEDKIIRNTSNTPFTGVYIGVNTQGTMRLPTKITFKHLGDKITGTYTLSGMLGTMNGTVSGNTYNYVWELGGFSGRGVSIIQGNTINGTWGYDSSDNNGGTLTAQLQ</sequence>
<proteinExistence type="predicted"/>
<keyword evidence="1" id="KW-0812">Transmembrane</keyword>
<feature type="transmembrane region" description="Helical" evidence="1">
    <location>
        <begin position="16"/>
        <end position="35"/>
    </location>
</feature>
<reference evidence="2 3" key="1">
    <citation type="submission" date="2014-10" db="EMBL/GenBank/DDBJ databases">
        <title>Draft genome of anammox bacterium scalindua brodae, obtained using differential coverage binning of sequence data from two enrichment reactors.</title>
        <authorList>
            <person name="Speth D.R."/>
            <person name="Russ L."/>
            <person name="Kartal B."/>
            <person name="Op den Camp H.J."/>
            <person name="Dutilh B.E."/>
            <person name="Jetten M.S."/>
        </authorList>
    </citation>
    <scope>NUCLEOTIDE SEQUENCE [LARGE SCALE GENOMIC DNA]</scope>
    <source>
        <strain evidence="2">RU1</strain>
    </source>
</reference>
<protein>
    <submittedName>
        <fullName evidence="2">Uncharacterized protein</fullName>
    </submittedName>
</protein>
<dbReference type="AlphaFoldDB" id="A0A0B0EKZ8"/>
<keyword evidence="1" id="KW-0472">Membrane</keyword>
<accession>A0A0B0EKZ8</accession>
<evidence type="ECO:0000313" key="3">
    <source>
        <dbReference type="Proteomes" id="UP000030652"/>
    </source>
</evidence>
<evidence type="ECO:0000256" key="1">
    <source>
        <dbReference type="SAM" id="Phobius"/>
    </source>
</evidence>
<gene>
    <name evidence="2" type="ORF">SCABRO_01537</name>
</gene>
<dbReference type="EMBL" id="JRYO01000101">
    <property type="protein sequence ID" value="KHE92706.1"/>
    <property type="molecule type" value="Genomic_DNA"/>
</dbReference>
<comment type="caution">
    <text evidence="2">The sequence shown here is derived from an EMBL/GenBank/DDBJ whole genome shotgun (WGS) entry which is preliminary data.</text>
</comment>
<dbReference type="Proteomes" id="UP000030652">
    <property type="component" value="Unassembled WGS sequence"/>
</dbReference>
<name>A0A0B0EKZ8_9BACT</name>